<name>A0A0B7MS19_9CAUD</name>
<dbReference type="KEGG" id="vg:23301206"/>
<accession>A0A0B7MS19</accession>
<dbReference type="RefSeq" id="YP_009118851.1">
    <property type="nucleotide sequence ID" value="NC_025425.1"/>
</dbReference>
<organism evidence="1 2">
    <name type="scientific">Enterobacteria phage GEC-3S</name>
    <dbReference type="NCBI Taxonomy" id="1222338"/>
    <lineage>
        <taxon>Viruses</taxon>
        <taxon>Duplodnaviria</taxon>
        <taxon>Heunggongvirae</taxon>
        <taxon>Uroviricota</taxon>
        <taxon>Caudoviricetes</taxon>
        <taxon>Pantevenvirales</taxon>
        <taxon>Straboviridae</taxon>
        <taxon>Krischvirus</taxon>
        <taxon>Krischvirus gec3s</taxon>
    </lineage>
</organism>
<dbReference type="EMBL" id="HE978309">
    <property type="protein sequence ID" value="CEO90771.1"/>
    <property type="molecule type" value="Genomic_DNA"/>
</dbReference>
<keyword evidence="2" id="KW-1185">Reference proteome</keyword>
<protein>
    <submittedName>
        <fullName evidence="1">Uncharacterized protein</fullName>
    </submittedName>
</protein>
<proteinExistence type="predicted"/>
<evidence type="ECO:0000313" key="2">
    <source>
        <dbReference type="Proteomes" id="UP000203896"/>
    </source>
</evidence>
<reference evidence="1 2" key="1">
    <citation type="submission" date="2012-08" db="EMBL/GenBank/DDBJ databases">
        <title>Selection and characterization of a candidate therapeutic bacteriophage that lyses the German Escherichia coli O104:H4 outbreak strain.</title>
        <authorList>
            <person name="Merabishvilli M."/>
            <person name="De Vos D."/>
            <person name="Verbeken G."/>
            <person name="Kropinski A."/>
            <person name="Vandenheuvel D."/>
            <person name="Lavigne R."/>
            <person name="Wattiau P."/>
            <person name="Mast J."/>
            <person name="Ragimbeau C."/>
            <person name="Mossong J."/>
            <person name="Scheres J."/>
            <person name="Chanishvili N."/>
            <person name="Vaneechoutte M."/>
            <person name="Pirnay J.P."/>
        </authorList>
    </citation>
    <scope>NUCLEOTIDE SEQUENCE [LARGE SCALE GENOMIC DNA]</scope>
</reference>
<gene>
    <name evidence="1" type="ORF">BN201_0168</name>
</gene>
<dbReference type="GeneID" id="23301206"/>
<dbReference type="Proteomes" id="UP000203896">
    <property type="component" value="Segment"/>
</dbReference>
<evidence type="ECO:0000313" key="1">
    <source>
        <dbReference type="EMBL" id="CEO90771.1"/>
    </source>
</evidence>
<sequence>MKFRKNHVAMKKAMFEAFKAVDQGGVTLIEQINVDVWQSPAITCSRLATAGLLKVHSSTAYDEALQVIKAFAGDVTSKWVYENKGEIAVAHVGNNIQMEIKIKEGSKRNQMLVRFQPYKTNVVPDDLIISKSNVTIRRNQIVINK</sequence>